<dbReference type="PANTHER" id="PTHR31778:SF2">
    <property type="entry name" value="BUD SITE SELECTION PROTEIN RAX2"/>
    <property type="match status" value="1"/>
</dbReference>
<dbReference type="OrthoDB" id="9802683at2"/>
<accession>A0A3S4E7X1</accession>
<dbReference type="Proteomes" id="UP000288603">
    <property type="component" value="Unassembled WGS sequence"/>
</dbReference>
<dbReference type="AlphaFoldDB" id="A0A3S4E7X1"/>
<name>A0A3S4E7X1_9MICO</name>
<evidence type="ECO:0000256" key="3">
    <source>
        <dbReference type="SAM" id="MobiDB-lite"/>
    </source>
</evidence>
<keyword evidence="6" id="KW-1185">Reference proteome</keyword>
<dbReference type="InterPro" id="IPR013320">
    <property type="entry name" value="ConA-like_dom_sf"/>
</dbReference>
<dbReference type="SMART" id="SM00560">
    <property type="entry name" value="LamGL"/>
    <property type="match status" value="1"/>
</dbReference>
<dbReference type="InterPro" id="IPR006558">
    <property type="entry name" value="LamG-like"/>
</dbReference>
<evidence type="ECO:0000259" key="4">
    <source>
        <dbReference type="SMART" id="SM00560"/>
    </source>
</evidence>
<dbReference type="Gene3D" id="2.60.40.10">
    <property type="entry name" value="Immunoglobulins"/>
    <property type="match status" value="1"/>
</dbReference>
<keyword evidence="2" id="KW-1015">Disulfide bond</keyword>
<proteinExistence type="predicted"/>
<dbReference type="EMBL" id="RZNC01000001">
    <property type="protein sequence ID" value="RWZ68389.1"/>
    <property type="molecule type" value="Genomic_DNA"/>
</dbReference>
<protein>
    <submittedName>
        <fullName evidence="5">LamG domain-containing protein</fullName>
    </submittedName>
</protein>
<dbReference type="InterPro" id="IPR011044">
    <property type="entry name" value="Quino_amine_DH_bsu"/>
</dbReference>
<dbReference type="SUPFAM" id="SSF49265">
    <property type="entry name" value="Fibronectin type III"/>
    <property type="match status" value="1"/>
</dbReference>
<organism evidence="5 6">
    <name type="scientific">Labedella populi</name>
    <dbReference type="NCBI Taxonomy" id="2498850"/>
    <lineage>
        <taxon>Bacteria</taxon>
        <taxon>Bacillati</taxon>
        <taxon>Actinomycetota</taxon>
        <taxon>Actinomycetes</taxon>
        <taxon>Micrococcales</taxon>
        <taxon>Microbacteriaceae</taxon>
        <taxon>Labedella</taxon>
    </lineage>
</organism>
<feature type="domain" description="LamG-like jellyroll fold" evidence="4">
    <location>
        <begin position="609"/>
        <end position="749"/>
    </location>
</feature>
<dbReference type="InterPro" id="IPR013783">
    <property type="entry name" value="Ig-like_fold"/>
</dbReference>
<gene>
    <name evidence="5" type="ORF">ELQ92_03990</name>
</gene>
<dbReference type="PANTHER" id="PTHR31778">
    <property type="entry name" value="BUD SITE SELECTION PROTEIN RAX2"/>
    <property type="match status" value="1"/>
</dbReference>
<feature type="compositionally biased region" description="Pro residues" evidence="3">
    <location>
        <begin position="765"/>
        <end position="777"/>
    </location>
</feature>
<comment type="caution">
    <text evidence="5">The sequence shown here is derived from an EMBL/GenBank/DDBJ whole genome shotgun (WGS) entry which is preliminary data.</text>
</comment>
<dbReference type="RefSeq" id="WP_128497658.1">
    <property type="nucleotide sequence ID" value="NZ_RZNC01000001.1"/>
</dbReference>
<dbReference type="GO" id="GO:0005975">
    <property type="term" value="P:carbohydrate metabolic process"/>
    <property type="evidence" value="ECO:0007669"/>
    <property type="project" value="UniProtKB-ARBA"/>
</dbReference>
<feature type="compositionally biased region" description="Low complexity" evidence="3">
    <location>
        <begin position="800"/>
        <end position="809"/>
    </location>
</feature>
<evidence type="ECO:0000256" key="1">
    <source>
        <dbReference type="ARBA" id="ARBA00022729"/>
    </source>
</evidence>
<evidence type="ECO:0000256" key="2">
    <source>
        <dbReference type="ARBA" id="ARBA00023157"/>
    </source>
</evidence>
<sequence length="978" mass="101034">MDPSAAATPPTVTADLLPAPQIGDGSTGSVGDAVKSGVVRDQVVVSDTVFVGGAFTKARPFGAGVGKSVVARTHLLSYDLKSGVLSDFAPTFNAQVRAVAASPDGARLYVGGDFTIVNGQKRSRLAAFDVATGALIGSFTPVVNKSVSAIAVTATAVYVGGGFTTAAGDGRSRSAAFAPTTGTLLPWNPGTTGGDVKSIVVAAGGERVVLGGVFQSLAGGAREALGMASVTPDTGAAQPWAVGSVIRNGEQQKSGILSLATSGDSVYGTGYATGTGNFEGTFKVRASDGAIEWIEDCRGDTYSVQPVGRVVYTAGHAHDCSNAGSFGGYVEPERYYRAIAFSDAATGTVLDRQTEFWSHAGHPSPSLLHWFPAMDTGAFTGANQGPWDVTTGGGYVLYGGEFRSVNGVKQTGLARFAVVPEAERKNPPTLSGAAMTPVLEAFQGTGVTLSWAANHDRDNSRLRYEVIRDGDLENPVFGTGWIESTFWQRPEIRGVDGGLDPGASYSYRIRTVDPDGNATLSSAVSYTASAGVLGAITDYDRQVLSDAPTAYWPLNETAGDVGYDWAGSNHLTAVPRRVVGIESVPGGRAGDFDGTDDFAVQSDAVSAPQVYSAEAWFSTTSTKGGQIVGFAHTRDAVNAAHDRHVYLTDDGRVVFGVWTDNAQTVVSPPGLNDGGWHHVVVTLGPSGLRLFLDGALVGSRAGDITAGVFEGYWNVGGNTVAGWPGAPSSDFVDGAIDNIALYPVVLSPAAVAAHFDAATSGTEPVPEPEPTPTPEPESPTVIARDGFERSTSSGWGTAESGGSWSVPGSGVSVGSGAGVLRLAPTEQRTAILGAVSAPATDTRMTFRLDQAPGTSPHYVSVIGRAIGSERYTARVILEPTKSRIDIQASGVTLATVGIASSAYAPGESITLRFEVTGTAPTTLRAKAWTGTAEPDAWQLTRTDSKAALQAPGSVGMMFYAGRPTTTTLSVTDYVVVRP</sequence>
<evidence type="ECO:0000313" key="6">
    <source>
        <dbReference type="Proteomes" id="UP000288603"/>
    </source>
</evidence>
<feature type="region of interest" description="Disordered" evidence="3">
    <location>
        <begin position="1"/>
        <end position="20"/>
    </location>
</feature>
<dbReference type="SUPFAM" id="SSF49899">
    <property type="entry name" value="Concanavalin A-like lectins/glucanases"/>
    <property type="match status" value="1"/>
</dbReference>
<dbReference type="Gene3D" id="2.60.120.200">
    <property type="match status" value="1"/>
</dbReference>
<dbReference type="Pfam" id="PF13385">
    <property type="entry name" value="Laminin_G_3"/>
    <property type="match status" value="1"/>
</dbReference>
<reference evidence="5 6" key="1">
    <citation type="submission" date="2018-12" db="EMBL/GenBank/DDBJ databases">
        <authorList>
            <person name="Li F."/>
        </authorList>
    </citation>
    <scope>NUCLEOTIDE SEQUENCE [LARGE SCALE GENOMIC DNA]</scope>
    <source>
        <strain evidence="5 6">8H24J-4-2</strain>
    </source>
</reference>
<feature type="region of interest" description="Disordered" evidence="3">
    <location>
        <begin position="757"/>
        <end position="809"/>
    </location>
</feature>
<evidence type="ECO:0000313" key="5">
    <source>
        <dbReference type="EMBL" id="RWZ68389.1"/>
    </source>
</evidence>
<keyword evidence="1" id="KW-0732">Signal</keyword>
<dbReference type="InterPro" id="IPR036116">
    <property type="entry name" value="FN3_sf"/>
</dbReference>
<dbReference type="GO" id="GO:1902929">
    <property type="term" value="C:plasma membrane of growing cell tip"/>
    <property type="evidence" value="ECO:0007669"/>
    <property type="project" value="TreeGrafter"/>
</dbReference>
<dbReference type="SUPFAM" id="SSF50969">
    <property type="entry name" value="YVTN repeat-like/Quinoprotein amine dehydrogenase"/>
    <property type="match status" value="1"/>
</dbReference>